<evidence type="ECO:0000259" key="1">
    <source>
        <dbReference type="SMART" id="SM00966"/>
    </source>
</evidence>
<organism evidence="2 3">
    <name type="scientific">Deinococcus aetherius</name>
    <dbReference type="NCBI Taxonomy" id="200252"/>
    <lineage>
        <taxon>Bacteria</taxon>
        <taxon>Thermotogati</taxon>
        <taxon>Deinococcota</taxon>
        <taxon>Deinococci</taxon>
        <taxon>Deinococcales</taxon>
        <taxon>Deinococcaceae</taxon>
        <taxon>Deinococcus</taxon>
    </lineage>
</organism>
<protein>
    <recommendedName>
        <fullName evidence="1">SpoVT-AbrB domain-containing protein</fullName>
    </recommendedName>
</protein>
<dbReference type="Proteomes" id="UP001064971">
    <property type="component" value="Plasmid pDAETH-1"/>
</dbReference>
<dbReference type="Gene3D" id="2.10.260.10">
    <property type="match status" value="1"/>
</dbReference>
<dbReference type="NCBIfam" id="TIGR01439">
    <property type="entry name" value="lp_hng_hel_AbrB"/>
    <property type="match status" value="1"/>
</dbReference>
<sequence length="76" mass="8848">MSIKEHGRMNLPKELREALRVKEGESLIFRVREDGSAEVITPQTLARRGRGLFAHLKRVESKTDAFIEERRQETDK</sequence>
<keyword evidence="3" id="KW-1185">Reference proteome</keyword>
<dbReference type="RefSeq" id="WP_344870192.1">
    <property type="nucleotide sequence ID" value="NZ_AP026561.1"/>
</dbReference>
<reference evidence="2" key="1">
    <citation type="submission" date="2022-07" db="EMBL/GenBank/DDBJ databases">
        <title>Complete Genome Sequence of the Radioresistant Bacterium Deinococcus aetherius ST0316, Isolated from the Air Dust collected in Lower Stratosphere above Japan.</title>
        <authorList>
            <person name="Satoh K."/>
            <person name="Hagiwara K."/>
            <person name="Katsumata K."/>
            <person name="Kubo A."/>
            <person name="Yokobori S."/>
            <person name="Yamagishi A."/>
            <person name="Oono Y."/>
            <person name="Narumi I."/>
        </authorList>
    </citation>
    <scope>NUCLEOTIDE SEQUENCE</scope>
    <source>
        <strain evidence="2">ST0316</strain>
        <plasmid evidence="2">pDAETH-1</plasmid>
    </source>
</reference>
<dbReference type="EMBL" id="AP026561">
    <property type="protein sequence ID" value="BDP43283.1"/>
    <property type="molecule type" value="Genomic_DNA"/>
</dbReference>
<dbReference type="SMART" id="SM00966">
    <property type="entry name" value="SpoVT_AbrB"/>
    <property type="match status" value="1"/>
</dbReference>
<dbReference type="SUPFAM" id="SSF89447">
    <property type="entry name" value="AbrB/MazE/MraZ-like"/>
    <property type="match status" value="1"/>
</dbReference>
<evidence type="ECO:0000313" key="3">
    <source>
        <dbReference type="Proteomes" id="UP001064971"/>
    </source>
</evidence>
<feature type="domain" description="SpoVT-AbrB" evidence="1">
    <location>
        <begin position="1"/>
        <end position="48"/>
    </location>
</feature>
<name>A0ABM8AHJ7_9DEIO</name>
<dbReference type="Pfam" id="PF04014">
    <property type="entry name" value="MazE_antitoxin"/>
    <property type="match status" value="1"/>
</dbReference>
<evidence type="ECO:0000313" key="2">
    <source>
        <dbReference type="EMBL" id="BDP43283.1"/>
    </source>
</evidence>
<proteinExistence type="predicted"/>
<dbReference type="InterPro" id="IPR037914">
    <property type="entry name" value="SpoVT-AbrB_sf"/>
</dbReference>
<geneLocation type="plasmid" evidence="2 3">
    <name>pDAETH-1</name>
</geneLocation>
<accession>A0ABM8AHJ7</accession>
<gene>
    <name evidence="2" type="ORF">DAETH_32520</name>
</gene>
<dbReference type="InterPro" id="IPR007159">
    <property type="entry name" value="SpoVT-AbrB_dom"/>
</dbReference>
<keyword evidence="2" id="KW-0614">Plasmid</keyword>